<dbReference type="STRING" id="699218.HMPREF0889_0738"/>
<organism evidence="8 10">
    <name type="scientific">Megasphaera lornae</name>
    <dbReference type="NCBI Taxonomy" id="1000568"/>
    <lineage>
        <taxon>Bacteria</taxon>
        <taxon>Bacillati</taxon>
        <taxon>Bacillota</taxon>
        <taxon>Negativicutes</taxon>
        <taxon>Veillonellales</taxon>
        <taxon>Veillonellaceae</taxon>
        <taxon>Megasphaera</taxon>
    </lineage>
</organism>
<feature type="domain" description="Lactate/malate dehydrogenase N-terminal" evidence="6">
    <location>
        <begin position="8"/>
        <end position="147"/>
    </location>
</feature>
<evidence type="ECO:0000256" key="3">
    <source>
        <dbReference type="PIRSR" id="PIRSR000102-3"/>
    </source>
</evidence>
<evidence type="ECO:0000256" key="2">
    <source>
        <dbReference type="PIRSR" id="PIRSR000102-1"/>
    </source>
</evidence>
<evidence type="ECO:0000259" key="6">
    <source>
        <dbReference type="Pfam" id="PF00056"/>
    </source>
</evidence>
<evidence type="ECO:0000256" key="4">
    <source>
        <dbReference type="RuleBase" id="RU003369"/>
    </source>
</evidence>
<dbReference type="InterPro" id="IPR015955">
    <property type="entry name" value="Lactate_DH/Glyco_Ohase_4_C"/>
</dbReference>
<dbReference type="PANTHER" id="PTHR43128:SF31">
    <property type="entry name" value="L-LACTATE DEHYDROGENASE"/>
    <property type="match status" value="1"/>
</dbReference>
<dbReference type="InterPro" id="IPR022383">
    <property type="entry name" value="Lactate/malate_DH_C"/>
</dbReference>
<dbReference type="AlphaFoldDB" id="D3LWT0"/>
<proteinExistence type="inferred from homology"/>
<dbReference type="Pfam" id="PF00056">
    <property type="entry name" value="Ldh_1_N"/>
    <property type="match status" value="1"/>
</dbReference>
<dbReference type="InterPro" id="IPR036291">
    <property type="entry name" value="NAD(P)-bd_dom_sf"/>
</dbReference>
<evidence type="ECO:0000256" key="5">
    <source>
        <dbReference type="SAM" id="Phobius"/>
    </source>
</evidence>
<dbReference type="EMBL" id="AFIJ01000029">
    <property type="protein sequence ID" value="EGL40289.1"/>
    <property type="molecule type" value="Genomic_DNA"/>
</dbReference>
<dbReference type="PANTHER" id="PTHR43128">
    <property type="entry name" value="L-2-HYDROXYCARBOXYLATE DEHYDROGENASE (NAD(P)(+))"/>
    <property type="match status" value="1"/>
</dbReference>
<keyword evidence="5" id="KW-0812">Transmembrane</keyword>
<dbReference type="Proteomes" id="UP000003242">
    <property type="component" value="Unassembled WGS sequence"/>
</dbReference>
<dbReference type="eggNOG" id="COG0039">
    <property type="taxonomic scope" value="Bacteria"/>
</dbReference>
<keyword evidence="11" id="KW-1185">Reference proteome</keyword>
<feature type="active site" description="Proton acceptor" evidence="2">
    <location>
        <position position="180"/>
    </location>
</feature>
<evidence type="ECO:0000313" key="11">
    <source>
        <dbReference type="Proteomes" id="UP000004018"/>
    </source>
</evidence>
<dbReference type="Proteomes" id="UP000004018">
    <property type="component" value="Unassembled WGS sequence"/>
</dbReference>
<dbReference type="RefSeq" id="WP_007391152.1">
    <property type="nucleotide sequence ID" value="NZ_ADGP01000033.1"/>
</dbReference>
<comment type="caution">
    <text evidence="8">The sequence shown here is derived from an EMBL/GenBank/DDBJ whole genome shotgun (WGS) entry which is preliminary data.</text>
</comment>
<dbReference type="InterPro" id="IPR001236">
    <property type="entry name" value="Lactate/malate_DH_N"/>
</dbReference>
<dbReference type="PRINTS" id="PR00086">
    <property type="entry name" value="LLDHDRGNASE"/>
</dbReference>
<evidence type="ECO:0000313" key="10">
    <source>
        <dbReference type="Proteomes" id="UP000003242"/>
    </source>
</evidence>
<keyword evidence="5" id="KW-1133">Transmembrane helix</keyword>
<dbReference type="EMBL" id="ADGP01000033">
    <property type="protein sequence ID" value="EFD93317.1"/>
    <property type="molecule type" value="Genomic_DNA"/>
</dbReference>
<reference evidence="10" key="1">
    <citation type="submission" date="2009-12" db="EMBL/GenBank/DDBJ databases">
        <title>Sequence of Clostridiales genomosp. BVAB3 str. UPII9-5.</title>
        <authorList>
            <person name="Madupu R."/>
            <person name="Durkin A.S."/>
            <person name="Torralba M."/>
            <person name="Methe B."/>
            <person name="Sutton G.G."/>
            <person name="Strausberg R.L."/>
            <person name="Nelson K.E."/>
        </authorList>
    </citation>
    <scope>NUCLEOTIDE SEQUENCE [LARGE SCALE GENOMIC DNA]</scope>
    <source>
        <strain evidence="10">28L</strain>
    </source>
</reference>
<dbReference type="OrthoDB" id="9802969at2"/>
<dbReference type="GO" id="GO:0004459">
    <property type="term" value="F:L-lactate dehydrogenase (NAD+) activity"/>
    <property type="evidence" value="ECO:0007669"/>
    <property type="project" value="TreeGrafter"/>
</dbReference>
<name>D3LWT0_9FIRM</name>
<dbReference type="Pfam" id="PF02866">
    <property type="entry name" value="Ldh_1_C"/>
    <property type="match status" value="1"/>
</dbReference>
<feature type="binding site" evidence="3">
    <location>
        <begin position="12"/>
        <end position="17"/>
    </location>
    <ligand>
        <name>NAD(+)</name>
        <dbReference type="ChEBI" id="CHEBI:57540"/>
    </ligand>
</feature>
<feature type="binding site" evidence="3">
    <location>
        <begin position="123"/>
        <end position="125"/>
    </location>
    <ligand>
        <name>NAD(+)</name>
        <dbReference type="ChEBI" id="CHEBI:57540"/>
    </ligand>
</feature>
<dbReference type="Gene3D" id="3.90.110.10">
    <property type="entry name" value="Lactate dehydrogenase/glycoside hydrolase, family 4, C-terminal"/>
    <property type="match status" value="1"/>
</dbReference>
<feature type="domain" description="Lactate/malate dehydrogenase C-terminal" evidence="7">
    <location>
        <begin position="150"/>
        <end position="315"/>
    </location>
</feature>
<evidence type="ECO:0000259" key="7">
    <source>
        <dbReference type="Pfam" id="PF02866"/>
    </source>
</evidence>
<accession>D3LWT0</accession>
<evidence type="ECO:0000313" key="9">
    <source>
        <dbReference type="EMBL" id="EGL40289.1"/>
    </source>
</evidence>
<evidence type="ECO:0000313" key="8">
    <source>
        <dbReference type="EMBL" id="EFD93317.1"/>
    </source>
</evidence>
<feature type="binding site" evidence="3">
    <location>
        <position position="37"/>
    </location>
    <ligand>
        <name>NAD(+)</name>
        <dbReference type="ChEBI" id="CHEBI:57540"/>
    </ligand>
</feature>
<dbReference type="Gene3D" id="3.40.50.720">
    <property type="entry name" value="NAD(P)-binding Rossmann-like Domain"/>
    <property type="match status" value="1"/>
</dbReference>
<feature type="transmembrane region" description="Helical" evidence="5">
    <location>
        <begin position="7"/>
        <end position="30"/>
    </location>
</feature>
<comment type="similarity">
    <text evidence="1">Belongs to the LDH/MDH superfamily. LDH family.</text>
</comment>
<dbReference type="GO" id="GO:0006089">
    <property type="term" value="P:lactate metabolic process"/>
    <property type="evidence" value="ECO:0007669"/>
    <property type="project" value="TreeGrafter"/>
</dbReference>
<sequence length="320" mass="34609">MKIKKRIVGVVGVGHVGAHVAFNLGMMGIADEVRICDVKEQKVISEVQDLNDAVSYMPNHVIYVASDYAGLKDCDVIVNASGDISLLTKGNTRDLELANSVKQVADFVPKIMAGGFQGIFVNITNPCDVISNLIAETSGLPRQRVVGTGTLLDSSRLIHSISAQTGLDARGFTAFMLGEHGNAQFVAWSCVSFYGKPLADFSGDATFRFDKEDLQRRAIDGGWVTFRGKQCTEYGIASAGATLVRTILHDEKRIIPVSAPLRGEYGQQDIYCGVPAVIGADGVERVIEYKLPPEEAAEFARCCDTIRANIAKGNEILHKK</sequence>
<keyword evidence="4" id="KW-0560">Oxidoreductase</keyword>
<dbReference type="SUPFAM" id="SSF56327">
    <property type="entry name" value="LDH C-terminal domain-like"/>
    <property type="match status" value="1"/>
</dbReference>
<dbReference type="InterPro" id="IPR001557">
    <property type="entry name" value="L-lactate/malate_DH"/>
</dbReference>
<evidence type="ECO:0000256" key="1">
    <source>
        <dbReference type="ARBA" id="ARBA00006054"/>
    </source>
</evidence>
<protein>
    <submittedName>
        <fullName evidence="8">Lactate/malate dehydrogenase, NAD binding domain protein</fullName>
    </submittedName>
</protein>
<keyword evidence="5" id="KW-0472">Membrane</keyword>
<reference evidence="8" key="2">
    <citation type="submission" date="2009-12" db="EMBL/GenBank/DDBJ databases">
        <authorList>
            <person name="Madupu R."/>
            <person name="Durkin A.S."/>
            <person name="Torralba M."/>
            <person name="Methe B."/>
            <person name="Sutton G.G."/>
            <person name="Strausberg R.L."/>
            <person name="Nelson K.E."/>
        </authorList>
    </citation>
    <scope>NUCLEOTIDE SEQUENCE</scope>
    <source>
        <strain evidence="8">28L</strain>
    </source>
</reference>
<reference evidence="9 11" key="3">
    <citation type="submission" date="2011-04" db="EMBL/GenBank/DDBJ databases">
        <authorList>
            <person name="Harkins D.M."/>
            <person name="Madupu R."/>
            <person name="Durkin A.S."/>
            <person name="Torralba M."/>
            <person name="Methe B."/>
            <person name="Sutton G.G."/>
            <person name="Nelson K.E."/>
        </authorList>
    </citation>
    <scope>NUCLEOTIDE SEQUENCE [LARGE SCALE GENOMIC DNA]</scope>
    <source>
        <strain evidence="9 11">UPII 199-6</strain>
    </source>
</reference>
<dbReference type="PIRSF" id="PIRSF000102">
    <property type="entry name" value="Lac_mal_DH"/>
    <property type="match status" value="1"/>
</dbReference>
<keyword evidence="3" id="KW-0520">NAD</keyword>
<dbReference type="SUPFAM" id="SSF51735">
    <property type="entry name" value="NAD(P)-binding Rossmann-fold domains"/>
    <property type="match status" value="1"/>
</dbReference>
<gene>
    <name evidence="8" type="ORF">HMPREF0889_0738</name>
    <name evidence="9" type="ORF">HMPREF1039_0680</name>
</gene>